<keyword evidence="2" id="KW-1185">Reference proteome</keyword>
<dbReference type="Proteomes" id="UP001497535">
    <property type="component" value="Unassembled WGS sequence"/>
</dbReference>
<reference evidence="1" key="1">
    <citation type="submission" date="2023-11" db="EMBL/GenBank/DDBJ databases">
        <authorList>
            <person name="Poullet M."/>
        </authorList>
    </citation>
    <scope>NUCLEOTIDE SEQUENCE</scope>
    <source>
        <strain evidence="1">E1834</strain>
    </source>
</reference>
<organism evidence="1 2">
    <name type="scientific">Meloidogyne enterolobii</name>
    <name type="common">Root-knot nematode worm</name>
    <name type="synonym">Meloidogyne mayaguensis</name>
    <dbReference type="NCBI Taxonomy" id="390850"/>
    <lineage>
        <taxon>Eukaryota</taxon>
        <taxon>Metazoa</taxon>
        <taxon>Ecdysozoa</taxon>
        <taxon>Nematoda</taxon>
        <taxon>Chromadorea</taxon>
        <taxon>Rhabditida</taxon>
        <taxon>Tylenchina</taxon>
        <taxon>Tylenchomorpha</taxon>
        <taxon>Tylenchoidea</taxon>
        <taxon>Meloidogynidae</taxon>
        <taxon>Meloidogyninae</taxon>
        <taxon>Meloidogyne</taxon>
    </lineage>
</organism>
<sequence>MSTFYCKILSVFLKNDFGPCYGLSKFRFSGAFVYKDKIKCAFSFFSLCFPEPFLSYVHPILIMICFLKFFYFSGGFSLSNTTGTQIIEDPEGDFTRQLYQWYRDQKPLQEIKSLTIKTDFATVIERDLRLIGPLLQHGIDRDSEKGQYLYIKGMVNAVKTEQAIYQACPVKGCRKKLQMEGNQYRCEKCNQTFDNYSNILMLQLEVADFTGTVWMTMFDELATSLLETSADELAQLQRDDVILSFFVRRVGRL</sequence>
<evidence type="ECO:0000313" key="2">
    <source>
        <dbReference type="Proteomes" id="UP001497535"/>
    </source>
</evidence>
<protein>
    <submittedName>
        <fullName evidence="1">Uncharacterized protein</fullName>
    </submittedName>
</protein>
<gene>
    <name evidence="1" type="ORF">MENTE1834_LOCUS39864</name>
</gene>
<comment type="caution">
    <text evidence="1">The sequence shown here is derived from an EMBL/GenBank/DDBJ whole genome shotgun (WGS) entry which is preliminary data.</text>
</comment>
<dbReference type="EMBL" id="CAVMJV010000091">
    <property type="protein sequence ID" value="CAK5091994.1"/>
    <property type="molecule type" value="Genomic_DNA"/>
</dbReference>
<proteinExistence type="predicted"/>
<accession>A0ACB1AMK9</accession>
<name>A0ACB1AMK9_MELEN</name>
<evidence type="ECO:0000313" key="1">
    <source>
        <dbReference type="EMBL" id="CAK5091994.1"/>
    </source>
</evidence>